<evidence type="ECO:0000256" key="6">
    <source>
        <dbReference type="ARBA" id="ARBA00023136"/>
    </source>
</evidence>
<dbReference type="NCBIfam" id="TIGR04057">
    <property type="entry name" value="SusC_RagA_signa"/>
    <property type="match status" value="1"/>
</dbReference>
<feature type="signal peptide" evidence="10">
    <location>
        <begin position="1"/>
        <end position="29"/>
    </location>
</feature>
<keyword evidence="7 8" id="KW-0998">Cell outer membrane</keyword>
<dbReference type="Proteomes" id="UP001549749">
    <property type="component" value="Unassembled WGS sequence"/>
</dbReference>
<dbReference type="InterPro" id="IPR000531">
    <property type="entry name" value="Beta-barrel_TonB"/>
</dbReference>
<dbReference type="Gene3D" id="2.40.170.20">
    <property type="entry name" value="TonB-dependent receptor, beta-barrel domain"/>
    <property type="match status" value="1"/>
</dbReference>
<dbReference type="SUPFAM" id="SSF49464">
    <property type="entry name" value="Carboxypeptidase regulatory domain-like"/>
    <property type="match status" value="1"/>
</dbReference>
<evidence type="ECO:0000259" key="12">
    <source>
        <dbReference type="Pfam" id="PF07715"/>
    </source>
</evidence>
<dbReference type="Pfam" id="PF07715">
    <property type="entry name" value="Plug"/>
    <property type="match status" value="1"/>
</dbReference>
<keyword evidence="2 8" id="KW-0813">Transport</keyword>
<evidence type="ECO:0000259" key="11">
    <source>
        <dbReference type="Pfam" id="PF00593"/>
    </source>
</evidence>
<organism evidence="13 14">
    <name type="scientific">Chitinophaga defluvii</name>
    <dbReference type="NCBI Taxonomy" id="3163343"/>
    <lineage>
        <taxon>Bacteria</taxon>
        <taxon>Pseudomonadati</taxon>
        <taxon>Bacteroidota</taxon>
        <taxon>Chitinophagia</taxon>
        <taxon>Chitinophagales</taxon>
        <taxon>Chitinophagaceae</taxon>
        <taxon>Chitinophaga</taxon>
    </lineage>
</organism>
<comment type="similarity">
    <text evidence="8 9">Belongs to the TonB-dependent receptor family.</text>
</comment>
<keyword evidence="6 8" id="KW-0472">Membrane</keyword>
<gene>
    <name evidence="13" type="ORF">ABR189_12710</name>
</gene>
<dbReference type="Pfam" id="PF13715">
    <property type="entry name" value="CarbopepD_reg_2"/>
    <property type="match status" value="1"/>
</dbReference>
<keyword evidence="3 8" id="KW-1134">Transmembrane beta strand</keyword>
<evidence type="ECO:0000256" key="9">
    <source>
        <dbReference type="RuleBase" id="RU003357"/>
    </source>
</evidence>
<keyword evidence="10" id="KW-0732">Signal</keyword>
<evidence type="ECO:0000256" key="5">
    <source>
        <dbReference type="ARBA" id="ARBA00023077"/>
    </source>
</evidence>
<feature type="domain" description="TonB-dependent receptor plug" evidence="12">
    <location>
        <begin position="228"/>
        <end position="352"/>
    </location>
</feature>
<dbReference type="Pfam" id="PF00593">
    <property type="entry name" value="TonB_dep_Rec_b-barrel"/>
    <property type="match status" value="1"/>
</dbReference>
<sequence length="1136" mass="125162">MKSTHLLRCARYFLAWRKASILWAFFVCACTSLSLAQEKYSAKIKKGSLESTIAQVRNITGAAIAYNKADVSAFQIADAEYSNLSTELLLKKIISGLPLHLKKEGNTWVLVKDEATRQLITSGATQKKEFGKLVGKVFDEEGNLMPGASINIGNVGTTSNENGEYAITLPAGSYTVIVKFVGYNTKELRGINVNGEEVLTLNINLLRAHSKLDEFVVTALGVKRMERNLGYAVTQLKAEEVATNKTINIQSALMGKVAGVDIGEAANGIAGSKRVVIRGISTISASGNSSPLWVIDGVPVNSGNFGRNNDAGGGIDYGDGLSMINPDNIETISVLKGNAAAALYGSRASNGVILITTKNGKSSRKDMVVELHSSLTNSRIVDMTNWQYQYGQGRDGKRPVSQQEALVTGAYSWGEKLDGKPTIQFDGVERPYSAQKKNPANFYSDALLYSNTLSLSKSTERHNYRLSIGQTDSKDFVNSGSYKRRNASINANSTFGKVTAAVNTMYMIENVKNRQNVGGNVHNAHYTLIQLPTNLNVLDLKPGYLPDGTEKIFTDGAITNPYFVIDKMYEEDTKNRLVNSLSLRYDVLDGLYIQGRLMQDYFFFKRLNYQPEGMNWQPFGGEYEQRWSDFLEMNYEATAGYDRFLKGAFNLNLMGGVNSMKRTANNVNMYGTPFVIPGIHTLNNTITKTTTTGKSESQINSVFGMAELSYNKYLFLTLTGRQDWFSTLPKTSNHLFYPSASLSFIFTDALKINSNLFQYGKLRGSFAQVSGGADPYGLDLSYGLDSKNYNEQVLQGIVTTTIPNKYLKPLISTEAEVGVEVQLLNGLLYLDAAYYSKKVKDDIVSVNVPNSSGYNKALLNTGNVNNSGFEIMAEFKPLRNKLKWTSRVVFSKNYNKVVSLGNIESLQIGAAKNDAVTVNIEKGQPYGVIKGSVYKRDDKGNIVFDKDGYAVVGDRSAVLGNGFHDKIAGFTNRFSYGNYSLSFHIDGKFGGKLYSQTNRWAVSAGKHPMTLEGRDAGIIGKGVTEEGKENDVLVTPDKISSYYSRLTTIHEAFVYDASFIKFRELALNWKIPSKAYNKTFLTDATVSFVARNLFYLMKKVENVSPESSVSSSNVQGLENAGYPETRTIGFNINLTF</sequence>
<dbReference type="InterPro" id="IPR036942">
    <property type="entry name" value="Beta-barrel_TonB_sf"/>
</dbReference>
<comment type="caution">
    <text evidence="13">The sequence shown here is derived from an EMBL/GenBank/DDBJ whole genome shotgun (WGS) entry which is preliminary data.</text>
</comment>
<reference evidence="13 14" key="1">
    <citation type="submission" date="2024-06" db="EMBL/GenBank/DDBJ databases">
        <title>Chitinophaga defluvii sp. nov., isolated from municipal sewage.</title>
        <authorList>
            <person name="Zhang L."/>
        </authorList>
    </citation>
    <scope>NUCLEOTIDE SEQUENCE [LARGE SCALE GENOMIC DNA]</scope>
    <source>
        <strain evidence="13 14">H8</strain>
    </source>
</reference>
<feature type="chain" id="PRO_5045807603" evidence="10">
    <location>
        <begin position="30"/>
        <end position="1136"/>
    </location>
</feature>
<dbReference type="InterPro" id="IPR039426">
    <property type="entry name" value="TonB-dep_rcpt-like"/>
</dbReference>
<dbReference type="Gene3D" id="2.170.130.10">
    <property type="entry name" value="TonB-dependent receptor, plug domain"/>
    <property type="match status" value="1"/>
</dbReference>
<keyword evidence="14" id="KW-1185">Reference proteome</keyword>
<evidence type="ECO:0000256" key="7">
    <source>
        <dbReference type="ARBA" id="ARBA00023237"/>
    </source>
</evidence>
<comment type="subcellular location">
    <subcellularLocation>
        <location evidence="1 8">Cell outer membrane</location>
        <topology evidence="1 8">Multi-pass membrane protein</topology>
    </subcellularLocation>
</comment>
<dbReference type="SUPFAM" id="SSF56935">
    <property type="entry name" value="Porins"/>
    <property type="match status" value="1"/>
</dbReference>
<proteinExistence type="inferred from homology"/>
<dbReference type="Gene3D" id="2.60.40.1120">
    <property type="entry name" value="Carboxypeptidase-like, regulatory domain"/>
    <property type="match status" value="1"/>
</dbReference>
<evidence type="ECO:0000256" key="8">
    <source>
        <dbReference type="PROSITE-ProRule" id="PRU01360"/>
    </source>
</evidence>
<dbReference type="RefSeq" id="WP_354660874.1">
    <property type="nucleotide sequence ID" value="NZ_JBEXAC010000001.1"/>
</dbReference>
<dbReference type="PROSITE" id="PS51257">
    <property type="entry name" value="PROKAR_LIPOPROTEIN"/>
    <property type="match status" value="1"/>
</dbReference>
<keyword evidence="4 8" id="KW-0812">Transmembrane</keyword>
<protein>
    <submittedName>
        <fullName evidence="13">SusC/RagA family TonB-linked outer membrane protein</fullName>
    </submittedName>
</protein>
<keyword evidence="5 9" id="KW-0798">TonB box</keyword>
<evidence type="ECO:0000256" key="3">
    <source>
        <dbReference type="ARBA" id="ARBA00022452"/>
    </source>
</evidence>
<evidence type="ECO:0000256" key="2">
    <source>
        <dbReference type="ARBA" id="ARBA00022448"/>
    </source>
</evidence>
<dbReference type="PROSITE" id="PS52016">
    <property type="entry name" value="TONB_DEPENDENT_REC_3"/>
    <property type="match status" value="1"/>
</dbReference>
<evidence type="ECO:0000256" key="4">
    <source>
        <dbReference type="ARBA" id="ARBA00022692"/>
    </source>
</evidence>
<dbReference type="InterPro" id="IPR008969">
    <property type="entry name" value="CarboxyPept-like_regulatory"/>
</dbReference>
<dbReference type="InterPro" id="IPR023997">
    <property type="entry name" value="TonB-dep_OMP_SusC/RagA_CS"/>
</dbReference>
<dbReference type="EMBL" id="JBEXAC010000001">
    <property type="protein sequence ID" value="MET6998239.1"/>
    <property type="molecule type" value="Genomic_DNA"/>
</dbReference>
<feature type="domain" description="TonB-dependent receptor-like beta-barrel" evidence="11">
    <location>
        <begin position="571"/>
        <end position="895"/>
    </location>
</feature>
<evidence type="ECO:0000256" key="1">
    <source>
        <dbReference type="ARBA" id="ARBA00004571"/>
    </source>
</evidence>
<evidence type="ECO:0000313" key="14">
    <source>
        <dbReference type="Proteomes" id="UP001549749"/>
    </source>
</evidence>
<dbReference type="InterPro" id="IPR023996">
    <property type="entry name" value="TonB-dep_OMP_SusC/RagA"/>
</dbReference>
<accession>A0ABV2T7Y4</accession>
<evidence type="ECO:0000313" key="13">
    <source>
        <dbReference type="EMBL" id="MET6998239.1"/>
    </source>
</evidence>
<evidence type="ECO:0000256" key="10">
    <source>
        <dbReference type="SAM" id="SignalP"/>
    </source>
</evidence>
<dbReference type="NCBIfam" id="TIGR04056">
    <property type="entry name" value="OMP_RagA_SusC"/>
    <property type="match status" value="1"/>
</dbReference>
<dbReference type="InterPro" id="IPR037066">
    <property type="entry name" value="Plug_dom_sf"/>
</dbReference>
<name>A0ABV2T7Y4_9BACT</name>
<dbReference type="InterPro" id="IPR012910">
    <property type="entry name" value="Plug_dom"/>
</dbReference>